<dbReference type="Pfam" id="PF00392">
    <property type="entry name" value="GntR"/>
    <property type="match status" value="1"/>
</dbReference>
<evidence type="ECO:0000256" key="3">
    <source>
        <dbReference type="ARBA" id="ARBA00023163"/>
    </source>
</evidence>
<dbReference type="GO" id="GO:0003677">
    <property type="term" value="F:DNA binding"/>
    <property type="evidence" value="ECO:0007669"/>
    <property type="project" value="UniProtKB-KW"/>
</dbReference>
<dbReference type="SUPFAM" id="SSF48008">
    <property type="entry name" value="GntR ligand-binding domain-like"/>
    <property type="match status" value="1"/>
</dbReference>
<dbReference type="PANTHER" id="PTHR43537:SF5">
    <property type="entry name" value="UXU OPERON TRANSCRIPTIONAL REGULATOR"/>
    <property type="match status" value="1"/>
</dbReference>
<evidence type="ECO:0000313" key="6">
    <source>
        <dbReference type="Proteomes" id="UP000545286"/>
    </source>
</evidence>
<dbReference type="Gene3D" id="1.20.120.530">
    <property type="entry name" value="GntR ligand-binding domain-like"/>
    <property type="match status" value="1"/>
</dbReference>
<evidence type="ECO:0000313" key="5">
    <source>
        <dbReference type="EMBL" id="MBB2958315.1"/>
    </source>
</evidence>
<dbReference type="PRINTS" id="PR00035">
    <property type="entry name" value="HTHGNTR"/>
</dbReference>
<feature type="domain" description="HTH gntR-type" evidence="4">
    <location>
        <begin position="17"/>
        <end position="84"/>
    </location>
</feature>
<evidence type="ECO:0000256" key="2">
    <source>
        <dbReference type="ARBA" id="ARBA00023125"/>
    </source>
</evidence>
<dbReference type="RefSeq" id="WP_183625300.1">
    <property type="nucleotide sequence ID" value="NZ_JACHWJ010000003.1"/>
</dbReference>
<reference evidence="5 6" key="1">
    <citation type="submission" date="2020-08" db="EMBL/GenBank/DDBJ databases">
        <title>Sequencing the genomes of 1000 actinobacteria strains.</title>
        <authorList>
            <person name="Klenk H.-P."/>
        </authorList>
    </citation>
    <scope>NUCLEOTIDE SEQUENCE [LARGE SCALE GENOMIC DNA]</scope>
    <source>
        <strain evidence="5 6">DSM 20419</strain>
    </source>
</reference>
<evidence type="ECO:0000259" key="4">
    <source>
        <dbReference type="PROSITE" id="PS50949"/>
    </source>
</evidence>
<comment type="caution">
    <text evidence="5">The sequence shown here is derived from an EMBL/GenBank/DDBJ whole genome shotgun (WGS) entry which is preliminary data.</text>
</comment>
<dbReference type="InterPro" id="IPR011711">
    <property type="entry name" value="GntR_C"/>
</dbReference>
<organism evidence="5 6">
    <name type="scientific">Pseudoclavibacter helvolus</name>
    <dbReference type="NCBI Taxonomy" id="255205"/>
    <lineage>
        <taxon>Bacteria</taxon>
        <taxon>Bacillati</taxon>
        <taxon>Actinomycetota</taxon>
        <taxon>Actinomycetes</taxon>
        <taxon>Micrococcales</taxon>
        <taxon>Microbacteriaceae</taxon>
        <taxon>Pseudoclavibacter</taxon>
    </lineage>
</organism>
<dbReference type="EMBL" id="JACHWJ010000003">
    <property type="protein sequence ID" value="MBB2958315.1"/>
    <property type="molecule type" value="Genomic_DNA"/>
</dbReference>
<keyword evidence="6" id="KW-1185">Reference proteome</keyword>
<dbReference type="Pfam" id="PF07729">
    <property type="entry name" value="FCD"/>
    <property type="match status" value="1"/>
</dbReference>
<dbReference type="SUPFAM" id="SSF46785">
    <property type="entry name" value="Winged helix' DNA-binding domain"/>
    <property type="match status" value="1"/>
</dbReference>
<proteinExistence type="predicted"/>
<keyword evidence="3" id="KW-0804">Transcription</keyword>
<dbReference type="PROSITE" id="PS50949">
    <property type="entry name" value="HTH_GNTR"/>
    <property type="match status" value="1"/>
</dbReference>
<keyword evidence="1" id="KW-0805">Transcription regulation</keyword>
<dbReference type="Gene3D" id="1.10.10.10">
    <property type="entry name" value="Winged helix-like DNA-binding domain superfamily/Winged helix DNA-binding domain"/>
    <property type="match status" value="1"/>
</dbReference>
<dbReference type="InterPro" id="IPR036390">
    <property type="entry name" value="WH_DNA-bd_sf"/>
</dbReference>
<name>A0A7W4UPL9_9MICO</name>
<dbReference type="Proteomes" id="UP000545286">
    <property type="component" value="Unassembled WGS sequence"/>
</dbReference>
<evidence type="ECO:0000256" key="1">
    <source>
        <dbReference type="ARBA" id="ARBA00023015"/>
    </source>
</evidence>
<sequence>MSASDLTTAPLPGIQSQSTSAIIAEHLRERVVDGTFAPGSQMNEARIASDFQVSRGPVREALQRLVQEGLLESRRNRGVFVRELTDDDAAEIFAAREVLECAAAAVIAAKPAAERSAIAAALSSVVTELNAAIEAGNEARALRLDHEFHSRFVESAGNSRLARAYATIATESLICSSHAVGAHPPLGDFGTHHEALVHLTERGDIEGIHAAVHQHLTRH</sequence>
<dbReference type="PANTHER" id="PTHR43537">
    <property type="entry name" value="TRANSCRIPTIONAL REGULATOR, GNTR FAMILY"/>
    <property type="match status" value="1"/>
</dbReference>
<dbReference type="InterPro" id="IPR008920">
    <property type="entry name" value="TF_FadR/GntR_C"/>
</dbReference>
<accession>A0A7W4UPL9</accession>
<dbReference type="AlphaFoldDB" id="A0A7W4UPL9"/>
<keyword evidence="2 5" id="KW-0238">DNA-binding</keyword>
<dbReference type="SMART" id="SM00345">
    <property type="entry name" value="HTH_GNTR"/>
    <property type="match status" value="1"/>
</dbReference>
<gene>
    <name evidence="5" type="ORF">FHX72_002460</name>
</gene>
<dbReference type="GO" id="GO:0003700">
    <property type="term" value="F:DNA-binding transcription factor activity"/>
    <property type="evidence" value="ECO:0007669"/>
    <property type="project" value="InterPro"/>
</dbReference>
<dbReference type="InterPro" id="IPR000524">
    <property type="entry name" value="Tscrpt_reg_HTH_GntR"/>
</dbReference>
<protein>
    <submittedName>
        <fullName evidence="5">DNA-binding GntR family transcriptional regulator</fullName>
    </submittedName>
</protein>
<dbReference type="InterPro" id="IPR036388">
    <property type="entry name" value="WH-like_DNA-bd_sf"/>
</dbReference>
<dbReference type="CDD" id="cd07377">
    <property type="entry name" value="WHTH_GntR"/>
    <property type="match status" value="1"/>
</dbReference>
<dbReference type="SMART" id="SM00895">
    <property type="entry name" value="FCD"/>
    <property type="match status" value="1"/>
</dbReference>